<dbReference type="Pfam" id="PF14223">
    <property type="entry name" value="Retrotran_gag_2"/>
    <property type="match status" value="1"/>
</dbReference>
<evidence type="ECO:0008006" key="3">
    <source>
        <dbReference type="Google" id="ProtNLM"/>
    </source>
</evidence>
<dbReference type="OMA" id="CKGAKNG"/>
<reference evidence="1 2" key="1">
    <citation type="journal article" date="2014" name="Curr. Biol.">
        <title>The genome of the clonal raider ant Cerapachys biroi.</title>
        <authorList>
            <person name="Oxley P.R."/>
            <person name="Ji L."/>
            <person name="Fetter-Pruneda I."/>
            <person name="McKenzie S.K."/>
            <person name="Li C."/>
            <person name="Hu H."/>
            <person name="Zhang G."/>
            <person name="Kronauer D.J."/>
        </authorList>
    </citation>
    <scope>NUCLEOTIDE SEQUENCE [LARGE SCALE GENOMIC DNA]</scope>
</reference>
<dbReference type="AlphaFoldDB" id="A0A026WDM9"/>
<organism evidence="1 2">
    <name type="scientific">Ooceraea biroi</name>
    <name type="common">Clonal raider ant</name>
    <name type="synonym">Cerapachys biroi</name>
    <dbReference type="NCBI Taxonomy" id="2015173"/>
    <lineage>
        <taxon>Eukaryota</taxon>
        <taxon>Metazoa</taxon>
        <taxon>Ecdysozoa</taxon>
        <taxon>Arthropoda</taxon>
        <taxon>Hexapoda</taxon>
        <taxon>Insecta</taxon>
        <taxon>Pterygota</taxon>
        <taxon>Neoptera</taxon>
        <taxon>Endopterygota</taxon>
        <taxon>Hymenoptera</taxon>
        <taxon>Apocrita</taxon>
        <taxon>Aculeata</taxon>
        <taxon>Formicoidea</taxon>
        <taxon>Formicidae</taxon>
        <taxon>Dorylinae</taxon>
        <taxon>Ooceraea</taxon>
    </lineage>
</organism>
<dbReference type="OrthoDB" id="7700734at2759"/>
<protein>
    <recommendedName>
        <fullName evidence="3">Copia protein</fullName>
    </recommendedName>
</protein>
<proteinExistence type="predicted"/>
<dbReference type="Proteomes" id="UP000053097">
    <property type="component" value="Unassembled WGS sequence"/>
</dbReference>
<evidence type="ECO:0000313" key="2">
    <source>
        <dbReference type="Proteomes" id="UP000053097"/>
    </source>
</evidence>
<dbReference type="EMBL" id="KK107294">
    <property type="protein sequence ID" value="EZA53119.1"/>
    <property type="molecule type" value="Genomic_DNA"/>
</dbReference>
<accession>A0A026WDM9</accession>
<keyword evidence="2" id="KW-1185">Reference proteome</keyword>
<name>A0A026WDM9_OOCBI</name>
<evidence type="ECO:0000313" key="1">
    <source>
        <dbReference type="EMBL" id="EZA53119.1"/>
    </source>
</evidence>
<gene>
    <name evidence="1" type="ORF">X777_07416</name>
</gene>
<sequence length="187" mass="20880">MQAWLEHDDLWECVTSPNESNSGKVTKAKSRIILSVDPVNYAYIQDCTTAKKVWERLQVTFEDFGLTRRVGLLRTLVTTQLEKCKNVEEYVNVIMTTAHKLDGVGFKVPDVWIGTLLLAGLPDMYRPMIMGLENSGMDITADLVKTKLLQEVKNCKGAKNGNSDAAFYSKKEKGKAKAKSKSTVLSM</sequence>